<evidence type="ECO:0000313" key="1">
    <source>
        <dbReference type="EMBL" id="AKJ75272.1"/>
    </source>
</evidence>
<dbReference type="GO" id="GO:0016740">
    <property type="term" value="F:transferase activity"/>
    <property type="evidence" value="ECO:0007669"/>
    <property type="project" value="UniProtKB-KW"/>
</dbReference>
<dbReference type="Gene3D" id="3.40.50.2000">
    <property type="entry name" value="Glycogen Phosphorylase B"/>
    <property type="match status" value="1"/>
</dbReference>
<name>A0A0G3EWT3_KLEPN</name>
<sequence length="414" mass="46697">MVIFQLNVRLAEGGAAGVALDLHRRAIAQNIFSTFIYGYGKKGLKSKSHNIYDNVIKNTNIITSYLNLLTHPFLNYDPFGSINHLEKELNKINGDEKIIIHLHVIHSYWLNYHHLVKVFTKLKSLKNISLVWTLHDHWAITGRCAFLENCENWRNKCYKCPSLTNYPPVKIDKAVNEFHNKIAFVKQMSELGCKFISPSVHVAKAFNSQYSNMGVSQCIVVNNGIDIDSENYITNLLSLKSNVQNKDQIESRPRFAVVAHDLSYDGKTNIELIKTLLNADLEIHTFGKNSLFSDVKVHNHGYISSKTILLEAISKLDGLIFTSKVDNYPLILCECLSLGVPVLATASDASIEVLKKVGGKTIQENEFTYYTGLTKDKICQLLYNKSTKQLQKDALNAFGGNKMLAEYSGVYENI</sequence>
<dbReference type="SUPFAM" id="SSF53756">
    <property type="entry name" value="UDP-Glycosyltransferase/glycogen phosphorylase"/>
    <property type="match status" value="1"/>
</dbReference>
<dbReference type="PATRIC" id="fig|573.1365.peg.254"/>
<keyword evidence="1" id="KW-0808">Transferase</keyword>
<protein>
    <submittedName>
        <fullName evidence="1">Putative glycosyltransferase</fullName>
    </submittedName>
</protein>
<dbReference type="RefSeq" id="WP_071814214.1">
    <property type="nucleotide sequence ID" value="NZ_BFCT01000142.1"/>
</dbReference>
<reference evidence="1" key="1">
    <citation type="journal article" date="2015" name="Genome Biol. Evol.">
        <title>Extensive Capsule Locus Variation and Large-Scale Genomic Recombination within the Klebsiella pneumoniae Clonal Group 258.</title>
        <authorList>
            <person name="Wyres K.L."/>
            <person name="Gorrie C."/>
            <person name="Edwards D.J."/>
            <person name="Wertheim H.F."/>
            <person name="Hsu L.Y."/>
            <person name="Van Kinh N."/>
            <person name="Zadoks R."/>
            <person name="Baker S."/>
            <person name="Holt K.E."/>
        </authorList>
    </citation>
    <scope>NUCLEOTIDE SEQUENCE</scope>
    <source>
        <strain evidence="1">K242An</strain>
    </source>
</reference>
<dbReference type="EMBL" id="KR007671">
    <property type="protein sequence ID" value="AKJ75272.1"/>
    <property type="molecule type" value="Genomic_DNA"/>
</dbReference>
<gene>
    <name evidence="1" type="ORF">K242An_00010</name>
</gene>
<proteinExistence type="predicted"/>
<accession>A0A0G3EWT3</accession>
<organism evidence="1">
    <name type="scientific">Klebsiella pneumoniae</name>
    <dbReference type="NCBI Taxonomy" id="573"/>
    <lineage>
        <taxon>Bacteria</taxon>
        <taxon>Pseudomonadati</taxon>
        <taxon>Pseudomonadota</taxon>
        <taxon>Gammaproteobacteria</taxon>
        <taxon>Enterobacterales</taxon>
        <taxon>Enterobacteriaceae</taxon>
        <taxon>Klebsiella/Raoultella group</taxon>
        <taxon>Klebsiella</taxon>
        <taxon>Klebsiella pneumoniae complex</taxon>
    </lineage>
</organism>
<dbReference type="AlphaFoldDB" id="A0A0G3EWT3"/>